<protein>
    <recommendedName>
        <fullName evidence="1">HTH cro/C1-type domain-containing protein</fullName>
    </recommendedName>
</protein>
<dbReference type="SMART" id="SM00530">
    <property type="entry name" value="HTH_XRE"/>
    <property type="match status" value="1"/>
</dbReference>
<dbReference type="GO" id="GO:0003677">
    <property type="term" value="F:DNA binding"/>
    <property type="evidence" value="ECO:0007669"/>
    <property type="project" value="InterPro"/>
</dbReference>
<dbReference type="SUPFAM" id="SSF47413">
    <property type="entry name" value="lambda repressor-like DNA-binding domains"/>
    <property type="match status" value="1"/>
</dbReference>
<evidence type="ECO:0000259" key="1">
    <source>
        <dbReference type="PROSITE" id="PS50943"/>
    </source>
</evidence>
<dbReference type="AlphaFoldDB" id="A0A1Y5F9V6"/>
<evidence type="ECO:0000313" key="3">
    <source>
        <dbReference type="Proteomes" id="UP000196531"/>
    </source>
</evidence>
<dbReference type="Gene3D" id="1.10.260.40">
    <property type="entry name" value="lambda repressor-like DNA-binding domains"/>
    <property type="match status" value="1"/>
</dbReference>
<dbReference type="EMBL" id="MAAO01000008">
    <property type="protein sequence ID" value="OUR95449.1"/>
    <property type="molecule type" value="Genomic_DNA"/>
</dbReference>
<dbReference type="PROSITE" id="PS50943">
    <property type="entry name" value="HTH_CROC1"/>
    <property type="match status" value="1"/>
</dbReference>
<dbReference type="CDD" id="cd00093">
    <property type="entry name" value="HTH_XRE"/>
    <property type="match status" value="1"/>
</dbReference>
<comment type="caution">
    <text evidence="2">The sequence shown here is derived from an EMBL/GenBank/DDBJ whole genome shotgun (WGS) entry which is preliminary data.</text>
</comment>
<accession>A0A1Y5F9V6</accession>
<sequence>MKNIKSCKVSVYAKEIISLVKLIRASSSQQELANLLKLPINTINKWENGQQKIKWNNFIALCELQNINLAEFLGLTLIHNSGTFEPLKLVKHLIGDKSLMVISTECDISYNTVYNWDAKGVSPNLEHVLALIDVYSLNKGSFLLEALRSELDSESKDESILSIELLIYNSPKVLLLLALLETPQYTPLEKVHFKELAKLLSVPLYQLDEMIEAIVKSGRLVKFENRYSLKIIYTNLSTDLIKYGHLVKYWFKDSLRIFLDRVSGKGKTAEASFISFGIYNFDDESLVKVKELSMEFSLQLRKLSTDSNNAKNPRLITLVSHDPLSDHNN</sequence>
<feature type="domain" description="HTH cro/C1-type" evidence="1">
    <location>
        <begin position="28"/>
        <end position="72"/>
    </location>
</feature>
<gene>
    <name evidence="2" type="ORF">A9Q84_16585</name>
</gene>
<dbReference type="Proteomes" id="UP000196531">
    <property type="component" value="Unassembled WGS sequence"/>
</dbReference>
<evidence type="ECO:0000313" key="2">
    <source>
        <dbReference type="EMBL" id="OUR95449.1"/>
    </source>
</evidence>
<dbReference type="InterPro" id="IPR001387">
    <property type="entry name" value="Cro/C1-type_HTH"/>
</dbReference>
<organism evidence="2 3">
    <name type="scientific">Halobacteriovorax marinus</name>
    <dbReference type="NCBI Taxonomy" id="97084"/>
    <lineage>
        <taxon>Bacteria</taxon>
        <taxon>Pseudomonadati</taxon>
        <taxon>Bdellovibrionota</taxon>
        <taxon>Bacteriovoracia</taxon>
        <taxon>Bacteriovoracales</taxon>
        <taxon>Halobacteriovoraceae</taxon>
        <taxon>Halobacteriovorax</taxon>
    </lineage>
</organism>
<dbReference type="InterPro" id="IPR010982">
    <property type="entry name" value="Lambda_DNA-bd_dom_sf"/>
</dbReference>
<reference evidence="3" key="1">
    <citation type="journal article" date="2017" name="Proc. Natl. Acad. Sci. U.S.A.">
        <title>Simulation of Deepwater Horizon oil plume reveals substrate specialization within a complex community of hydrocarbon-degraders.</title>
        <authorList>
            <person name="Hu P."/>
            <person name="Dubinsky E.A."/>
            <person name="Probst A.J."/>
            <person name="Wang J."/>
            <person name="Sieber C.M.K."/>
            <person name="Tom L.M."/>
            <person name="Gardinali P."/>
            <person name="Banfield J.F."/>
            <person name="Atlas R.M."/>
            <person name="Andersen G.L."/>
        </authorList>
    </citation>
    <scope>NUCLEOTIDE SEQUENCE [LARGE SCALE GENOMIC DNA]</scope>
</reference>
<name>A0A1Y5F9V6_9BACT</name>
<proteinExistence type="predicted"/>